<organism evidence="6 7">
    <name type="scientific">Leptobrachium leishanense</name>
    <name type="common">Leishan spiny toad</name>
    <dbReference type="NCBI Taxonomy" id="445787"/>
    <lineage>
        <taxon>Eukaryota</taxon>
        <taxon>Metazoa</taxon>
        <taxon>Chordata</taxon>
        <taxon>Craniata</taxon>
        <taxon>Vertebrata</taxon>
        <taxon>Euteleostomi</taxon>
        <taxon>Amphibia</taxon>
        <taxon>Batrachia</taxon>
        <taxon>Anura</taxon>
        <taxon>Pelobatoidea</taxon>
        <taxon>Megophryidae</taxon>
        <taxon>Leptobrachium</taxon>
    </lineage>
</organism>
<keyword evidence="4" id="KW-0202">Cytokine</keyword>
<dbReference type="InterPro" id="IPR019482">
    <property type="entry name" value="IL-12_beta_cen-dom"/>
</dbReference>
<feature type="signal peptide" evidence="4">
    <location>
        <begin position="1"/>
        <end position="18"/>
    </location>
</feature>
<evidence type="ECO:0000256" key="1">
    <source>
        <dbReference type="ARBA" id="ARBA00022729"/>
    </source>
</evidence>
<evidence type="ECO:0000256" key="2">
    <source>
        <dbReference type="ARBA" id="ARBA00023157"/>
    </source>
</evidence>
<feature type="domain" description="Interleukin-12 beta central" evidence="5">
    <location>
        <begin position="105"/>
        <end position="180"/>
    </location>
</feature>
<dbReference type="Ensembl" id="ENSLLET00000011387.1">
    <property type="protein sequence ID" value="ENSLLEP00000010950.1"/>
    <property type="gene ID" value="ENSLLEG00000006990.1"/>
</dbReference>
<accession>A0A8C5PBI9</accession>
<dbReference type="AlphaFoldDB" id="A0A8C5PBI9"/>
<comment type="subcellular location">
    <subcellularLocation>
        <location evidence="4">Secreted</location>
    </subcellularLocation>
</comment>
<evidence type="ECO:0000256" key="4">
    <source>
        <dbReference type="RuleBase" id="RU281113"/>
    </source>
</evidence>
<comment type="subunit">
    <text evidence="4">Heterodimer with IL12A; disulfide-linked. The heterodimer is known as interleukin IL-12.</text>
</comment>
<evidence type="ECO:0000313" key="7">
    <source>
        <dbReference type="Proteomes" id="UP000694569"/>
    </source>
</evidence>
<evidence type="ECO:0000313" key="6">
    <source>
        <dbReference type="Ensembl" id="ENSLLEP00000010950.1"/>
    </source>
</evidence>
<dbReference type="OrthoDB" id="8670716at2759"/>
<keyword evidence="4" id="KW-0964">Secreted</keyword>
<dbReference type="Gene3D" id="2.60.40.10">
    <property type="entry name" value="Immunoglobulins"/>
    <property type="match status" value="3"/>
</dbReference>
<dbReference type="InterPro" id="IPR013783">
    <property type="entry name" value="Ig-like_fold"/>
</dbReference>
<dbReference type="GeneTree" id="ENSGT00390000012630"/>
<keyword evidence="4" id="KW-0393">Immunoglobulin domain</keyword>
<keyword evidence="1 4" id="KW-0732">Signal</keyword>
<protein>
    <recommendedName>
        <fullName evidence="4">Interleukin-12 subunit beta</fullName>
        <shortName evidence="4">IL-12B</shortName>
    </recommendedName>
    <alternativeName>
        <fullName evidence="4">Cytotoxic lymphocyte maturation factor 40 kDa subunit</fullName>
    </alternativeName>
    <alternativeName>
        <fullName evidence="4">IL-12 subunit p40</fullName>
    </alternativeName>
</protein>
<dbReference type="PANTHER" id="PTHR48485:SF4">
    <property type="entry name" value="INTERLEUKIN-12 SUBUNIT BETA"/>
    <property type="match status" value="1"/>
</dbReference>
<dbReference type="GO" id="GO:0004896">
    <property type="term" value="F:cytokine receptor activity"/>
    <property type="evidence" value="ECO:0007669"/>
    <property type="project" value="UniProtKB-UniRule"/>
</dbReference>
<dbReference type="GO" id="GO:0005125">
    <property type="term" value="F:cytokine activity"/>
    <property type="evidence" value="ECO:0007669"/>
    <property type="project" value="UniProtKB-KW"/>
</dbReference>
<dbReference type="PRINTS" id="PR01928">
    <property type="entry name" value="INTRLEUKN12B"/>
</dbReference>
<dbReference type="Proteomes" id="UP000694569">
    <property type="component" value="Unplaced"/>
</dbReference>
<name>A0A8C5PBI9_9ANUR</name>
<keyword evidence="7" id="KW-1185">Reference proteome</keyword>
<evidence type="ECO:0000256" key="3">
    <source>
        <dbReference type="ARBA" id="ARBA00023180"/>
    </source>
</evidence>
<sequence>MLPLLTVILFTVLNGNLAEGIRELDFLKNTFVVDLSNEVIQEDVELECNVSTGQDVYWTTPNSQRQKTGKITVKEYVDVGNYTCHLPTGDIVDYKVILLNNPESRHLHCEAKNYSGHFNCAWTPRKKPEQYVIQAYRGLNTIPCDAPVISDSRVVVTCHDPETCVHGEEEKRILFHLHVITEKSYDLHEQSFALRDITKPDPPQHLLNSGRLLEWKYPKTWCNIHSFFPLIFNVKIETSKKSEGLNSWKHHKDIEGTKFHLSKKGKLQFCVQARDMFYNSSWSDWICSK</sequence>
<dbReference type="GO" id="GO:0005615">
    <property type="term" value="C:extracellular space"/>
    <property type="evidence" value="ECO:0007669"/>
    <property type="project" value="UniProtKB-KW"/>
</dbReference>
<dbReference type="SUPFAM" id="SSF49265">
    <property type="entry name" value="Fibronectin type III"/>
    <property type="match status" value="2"/>
</dbReference>
<keyword evidence="2" id="KW-1015">Disulfide bond</keyword>
<gene>
    <name evidence="4 6" type="primary">IL12B</name>
</gene>
<dbReference type="InterPro" id="IPR015528">
    <property type="entry name" value="IL-12_beta"/>
</dbReference>
<reference evidence="6" key="2">
    <citation type="submission" date="2025-09" db="UniProtKB">
        <authorList>
            <consortium name="Ensembl"/>
        </authorList>
    </citation>
    <scope>IDENTIFICATION</scope>
</reference>
<proteinExistence type="inferred from homology"/>
<feature type="chain" id="PRO_5034492783" description="Interleukin-12 subunit beta" evidence="4">
    <location>
        <begin position="19"/>
        <end position="289"/>
    </location>
</feature>
<keyword evidence="3 4" id="KW-0325">Glycoprotein</keyword>
<dbReference type="InterPro" id="IPR036116">
    <property type="entry name" value="FN3_sf"/>
</dbReference>
<evidence type="ECO:0000259" key="5">
    <source>
        <dbReference type="Pfam" id="PF10420"/>
    </source>
</evidence>
<dbReference type="PANTHER" id="PTHR48485">
    <property type="entry name" value="INTERLEUKIN-12 SUBUNIT BETA-RELATED"/>
    <property type="match status" value="1"/>
</dbReference>
<dbReference type="Pfam" id="PF10420">
    <property type="entry name" value="IL12p40_C"/>
    <property type="match status" value="1"/>
</dbReference>
<dbReference type="InterPro" id="IPR050676">
    <property type="entry name" value="IL-12"/>
</dbReference>
<comment type="similarity">
    <text evidence="4">Belongs to the IL-12B family.</text>
</comment>
<reference evidence="6" key="1">
    <citation type="submission" date="2025-08" db="UniProtKB">
        <authorList>
            <consortium name="Ensembl"/>
        </authorList>
    </citation>
    <scope>IDENTIFICATION</scope>
</reference>